<organism evidence="2 3">
    <name type="scientific">Hallella bergensis DSM 17361</name>
    <dbReference type="NCBI Taxonomy" id="585502"/>
    <lineage>
        <taxon>Bacteria</taxon>
        <taxon>Pseudomonadati</taxon>
        <taxon>Bacteroidota</taxon>
        <taxon>Bacteroidia</taxon>
        <taxon>Bacteroidales</taxon>
        <taxon>Prevotellaceae</taxon>
        <taxon>Hallella</taxon>
    </lineage>
</organism>
<evidence type="ECO:0000313" key="3">
    <source>
        <dbReference type="Proteomes" id="UP000003160"/>
    </source>
</evidence>
<keyword evidence="1" id="KW-0812">Transmembrane</keyword>
<dbReference type="AlphaFoldDB" id="D1PUV9"/>
<reference evidence="2 3" key="1">
    <citation type="submission" date="2009-10" db="EMBL/GenBank/DDBJ databases">
        <authorList>
            <person name="Qin X."/>
            <person name="Bachman B."/>
            <person name="Battles P."/>
            <person name="Bell A."/>
            <person name="Bess C."/>
            <person name="Bickham C."/>
            <person name="Chaboub L."/>
            <person name="Chen D."/>
            <person name="Coyle M."/>
            <person name="Deiros D.R."/>
            <person name="Dinh H."/>
            <person name="Forbes L."/>
            <person name="Fowler G."/>
            <person name="Francisco L."/>
            <person name="Fu Q."/>
            <person name="Gubbala S."/>
            <person name="Hale W."/>
            <person name="Han Y."/>
            <person name="Hemphill L."/>
            <person name="Highlander S.K."/>
            <person name="Hirani K."/>
            <person name="Hogues M."/>
            <person name="Jackson L."/>
            <person name="Jakkamsetti A."/>
            <person name="Javaid M."/>
            <person name="Jiang H."/>
            <person name="Korchina V."/>
            <person name="Kovar C."/>
            <person name="Lara F."/>
            <person name="Lee S."/>
            <person name="Mata R."/>
            <person name="Mathew T."/>
            <person name="Moen C."/>
            <person name="Morales K."/>
            <person name="Munidasa M."/>
            <person name="Nazareth L."/>
            <person name="Ngo R."/>
            <person name="Nguyen L."/>
            <person name="Okwuonu G."/>
            <person name="Ongeri F."/>
            <person name="Patil S."/>
            <person name="Petrosino J."/>
            <person name="Pham C."/>
            <person name="Pham P."/>
            <person name="Pu L.-L."/>
            <person name="Puazo M."/>
            <person name="Raj R."/>
            <person name="Reid J."/>
            <person name="Rouhana J."/>
            <person name="Saada N."/>
            <person name="Shang Y."/>
            <person name="Simmons D."/>
            <person name="Thornton R."/>
            <person name="Warren J."/>
            <person name="Weissenberger G."/>
            <person name="Zhang J."/>
            <person name="Zhang L."/>
            <person name="Zhou C."/>
            <person name="Zhu D."/>
            <person name="Muzny D."/>
            <person name="Worley K."/>
            <person name="Gibbs R."/>
        </authorList>
    </citation>
    <scope>NUCLEOTIDE SEQUENCE [LARGE SCALE GENOMIC DNA]</scope>
    <source>
        <strain evidence="2 3">DSM 17361</strain>
    </source>
</reference>
<sequence>MKHKNIQTFYLKVILLSFPFLLLIAYYIIKDPFMVIRSYTDYDHSKICLSEGAVGWIKYKQQRAHAHYDSFIMGSSCTKAFNTTDWKQYINGTPFRFFGNNERLGDVLLKLEALDKQPHQTIKHLLIVADYGLLAHAENEQGLNHIVPPEVSGKSYMSYQLSFLQGFLSYDFLSKYLTFQWTQQYQPNMNGVINKDSCQRTRLSNDAILPAEKIIATQKEKFWQTPDWLAARQNQPQFTTRDIAMGTKHLHCLRKIKDICDRHHTDVRVVIGPDFQRRAINPTDVAMLYKIFGQTKVLDFSDSAHLQYTDYHHYYDPAHYRIEVGKEMLRQLYTGIDKTKETPRKAVLSNL</sequence>
<proteinExistence type="predicted"/>
<protein>
    <recommendedName>
        <fullName evidence="4">Histidine kinase</fullName>
    </recommendedName>
</protein>
<dbReference type="Proteomes" id="UP000003160">
    <property type="component" value="Unassembled WGS sequence"/>
</dbReference>
<accession>D1PUV9</accession>
<keyword evidence="1" id="KW-0472">Membrane</keyword>
<gene>
    <name evidence="2" type="ORF">HMPREF0645_0744</name>
</gene>
<evidence type="ECO:0000313" key="2">
    <source>
        <dbReference type="EMBL" id="EFA44819.1"/>
    </source>
</evidence>
<evidence type="ECO:0008006" key="4">
    <source>
        <dbReference type="Google" id="ProtNLM"/>
    </source>
</evidence>
<dbReference type="eggNOG" id="ENOG5030U93">
    <property type="taxonomic scope" value="Bacteria"/>
</dbReference>
<keyword evidence="3" id="KW-1185">Reference proteome</keyword>
<feature type="transmembrane region" description="Helical" evidence="1">
    <location>
        <begin position="9"/>
        <end position="29"/>
    </location>
</feature>
<dbReference type="RefSeq" id="WP_007172858.1">
    <property type="nucleotide sequence ID" value="NZ_GG704780.1"/>
</dbReference>
<dbReference type="EMBL" id="ACKS01000033">
    <property type="protein sequence ID" value="EFA44819.1"/>
    <property type="molecule type" value="Genomic_DNA"/>
</dbReference>
<dbReference type="HOGENOM" id="CLU_762185_0_0_10"/>
<dbReference type="OrthoDB" id="1339610at2"/>
<name>D1PUV9_9BACT</name>
<evidence type="ECO:0000256" key="1">
    <source>
        <dbReference type="SAM" id="Phobius"/>
    </source>
</evidence>
<keyword evidence="1" id="KW-1133">Transmembrane helix</keyword>
<comment type="caution">
    <text evidence="2">The sequence shown here is derived from an EMBL/GenBank/DDBJ whole genome shotgun (WGS) entry which is preliminary data.</text>
</comment>